<name>A0A5J9VP93_9POAL</name>
<reference evidence="1 2" key="1">
    <citation type="journal article" date="2019" name="Sci. Rep.">
        <title>A high-quality genome of Eragrostis curvula grass provides insights into Poaceae evolution and supports new strategies to enhance forage quality.</title>
        <authorList>
            <person name="Carballo J."/>
            <person name="Santos B.A.C.M."/>
            <person name="Zappacosta D."/>
            <person name="Garbus I."/>
            <person name="Selva J.P."/>
            <person name="Gallo C.A."/>
            <person name="Diaz A."/>
            <person name="Albertini E."/>
            <person name="Caccamo M."/>
            <person name="Echenique V."/>
        </authorList>
    </citation>
    <scope>NUCLEOTIDE SEQUENCE [LARGE SCALE GENOMIC DNA]</scope>
    <source>
        <strain evidence="2">cv. Victoria</strain>
        <tissue evidence="1">Leaf</tissue>
    </source>
</reference>
<dbReference type="OrthoDB" id="945197at2759"/>
<dbReference type="InterPro" id="IPR046349">
    <property type="entry name" value="C1-like_sf"/>
</dbReference>
<dbReference type="SUPFAM" id="SSF57889">
    <property type="entry name" value="Cysteine-rich domain"/>
    <property type="match status" value="1"/>
</dbReference>
<protein>
    <recommendedName>
        <fullName evidence="3">DC1 domain-containing protein</fullName>
    </recommendedName>
</protein>
<dbReference type="Gramene" id="TVU37983">
    <property type="protein sequence ID" value="TVU37983"/>
    <property type="gene ID" value="EJB05_11330"/>
</dbReference>
<dbReference type="AlphaFoldDB" id="A0A5J9VP93"/>
<organism evidence="1 2">
    <name type="scientific">Eragrostis curvula</name>
    <name type="common">weeping love grass</name>
    <dbReference type="NCBI Taxonomy" id="38414"/>
    <lineage>
        <taxon>Eukaryota</taxon>
        <taxon>Viridiplantae</taxon>
        <taxon>Streptophyta</taxon>
        <taxon>Embryophyta</taxon>
        <taxon>Tracheophyta</taxon>
        <taxon>Spermatophyta</taxon>
        <taxon>Magnoliopsida</taxon>
        <taxon>Liliopsida</taxon>
        <taxon>Poales</taxon>
        <taxon>Poaceae</taxon>
        <taxon>PACMAD clade</taxon>
        <taxon>Chloridoideae</taxon>
        <taxon>Eragrostideae</taxon>
        <taxon>Eragrostidinae</taxon>
        <taxon>Eragrostis</taxon>
    </lineage>
</organism>
<comment type="caution">
    <text evidence="1">The sequence shown here is derived from an EMBL/GenBank/DDBJ whole genome shotgun (WGS) entry which is preliminary data.</text>
</comment>
<feature type="non-terminal residue" evidence="1">
    <location>
        <position position="1"/>
    </location>
</feature>
<dbReference type="EMBL" id="RWGY01000007">
    <property type="protein sequence ID" value="TVU37983.1"/>
    <property type="molecule type" value="Genomic_DNA"/>
</dbReference>
<sequence>MPQGYRLRPNLVNKHRVFGVVCDLALFVSVDPCCFSVRIDAEALLPRAPRAPARARQDAPRRGDRLRRLQGAKGGCVPGSFLYHCPPCGFDVHPRCTALPLAGVRSSRHPEHDITLVVTEGSCAAATSARAARGART</sequence>
<feature type="non-terminal residue" evidence="1">
    <location>
        <position position="137"/>
    </location>
</feature>
<evidence type="ECO:0000313" key="1">
    <source>
        <dbReference type="EMBL" id="TVU37983.1"/>
    </source>
</evidence>
<dbReference type="Proteomes" id="UP000324897">
    <property type="component" value="Chromosome 4"/>
</dbReference>
<accession>A0A5J9VP93</accession>
<keyword evidence="2" id="KW-1185">Reference proteome</keyword>
<evidence type="ECO:0008006" key="3">
    <source>
        <dbReference type="Google" id="ProtNLM"/>
    </source>
</evidence>
<evidence type="ECO:0000313" key="2">
    <source>
        <dbReference type="Proteomes" id="UP000324897"/>
    </source>
</evidence>
<gene>
    <name evidence="1" type="ORF">EJB05_11330</name>
</gene>
<proteinExistence type="predicted"/>